<evidence type="ECO:0000256" key="5">
    <source>
        <dbReference type="ARBA" id="ARBA00022741"/>
    </source>
</evidence>
<keyword evidence="10" id="KW-0234">DNA repair</keyword>
<reference evidence="15" key="1">
    <citation type="submission" date="2020-04" db="EMBL/GenBank/DDBJ databases">
        <title>Genome Assembly and Annotation of Botryosphaeria dothidea sdau 11-99, a Latent Pathogen of Apple Fruit Ring Rot in China.</title>
        <authorList>
            <person name="Yu C."/>
            <person name="Diao Y."/>
            <person name="Lu Q."/>
            <person name="Zhao J."/>
            <person name="Cui S."/>
            <person name="Peng C."/>
            <person name="He B."/>
            <person name="Liu H."/>
        </authorList>
    </citation>
    <scope>NUCLEOTIDE SEQUENCE [LARGE SCALE GENOMIC DNA]</scope>
    <source>
        <strain evidence="15">Sdau11-99</strain>
    </source>
</reference>
<dbReference type="GO" id="GO:0003684">
    <property type="term" value="F:damaged DNA binding"/>
    <property type="evidence" value="ECO:0007669"/>
    <property type="project" value="TreeGrafter"/>
</dbReference>
<dbReference type="GO" id="GO:0005634">
    <property type="term" value="C:nucleus"/>
    <property type="evidence" value="ECO:0007669"/>
    <property type="project" value="UniProtKB-SubCell"/>
</dbReference>
<feature type="domain" description="RecF/RecN/SMC N-terminal" evidence="14">
    <location>
        <begin position="126"/>
        <end position="1148"/>
    </location>
</feature>
<dbReference type="PANTHER" id="PTHR19306">
    <property type="entry name" value="STRUCTURAL MAINTENANCE OF CHROMOSOMES 5,6 SMC5, SMC6"/>
    <property type="match status" value="1"/>
</dbReference>
<feature type="region of interest" description="Disordered" evidence="13">
    <location>
        <begin position="1"/>
        <end position="40"/>
    </location>
</feature>
<keyword evidence="9" id="KW-0233">DNA recombination</keyword>
<dbReference type="OrthoDB" id="10072614at2759"/>
<dbReference type="Gene3D" id="3.40.50.300">
    <property type="entry name" value="P-loop containing nucleotide triphosphate hydrolases"/>
    <property type="match status" value="2"/>
</dbReference>
<dbReference type="PANTHER" id="PTHR19306:SF6">
    <property type="entry name" value="STRUCTURAL MAINTENANCE OF CHROMOSOMES PROTEIN 6"/>
    <property type="match status" value="1"/>
</dbReference>
<dbReference type="InterPro" id="IPR027417">
    <property type="entry name" value="P-loop_NTPase"/>
</dbReference>
<dbReference type="EMBL" id="WWBZ02000040">
    <property type="protein sequence ID" value="KAF4305334.1"/>
    <property type="molecule type" value="Genomic_DNA"/>
</dbReference>
<accession>A0A8H4MZR8</accession>
<evidence type="ECO:0000256" key="2">
    <source>
        <dbReference type="ARBA" id="ARBA00004286"/>
    </source>
</evidence>
<name>A0A8H4MZR8_9PEZI</name>
<comment type="caution">
    <text evidence="15">The sequence shown here is derived from an EMBL/GenBank/DDBJ whole genome shotgun (WGS) entry which is preliminary data.</text>
</comment>
<keyword evidence="5" id="KW-0547">Nucleotide-binding</keyword>
<evidence type="ECO:0000256" key="13">
    <source>
        <dbReference type="SAM" id="MobiDB-lite"/>
    </source>
</evidence>
<protein>
    <submittedName>
        <fullName evidence="15">RecF/RecN/SMC</fullName>
    </submittedName>
</protein>
<dbReference type="AlphaFoldDB" id="A0A8H4MZR8"/>
<evidence type="ECO:0000256" key="6">
    <source>
        <dbReference type="ARBA" id="ARBA00022763"/>
    </source>
</evidence>
<dbReference type="GO" id="GO:0003697">
    <property type="term" value="F:single-stranded DNA binding"/>
    <property type="evidence" value="ECO:0007669"/>
    <property type="project" value="TreeGrafter"/>
</dbReference>
<evidence type="ECO:0000256" key="8">
    <source>
        <dbReference type="ARBA" id="ARBA00023054"/>
    </source>
</evidence>
<dbReference type="Pfam" id="PF02463">
    <property type="entry name" value="SMC_N"/>
    <property type="match status" value="1"/>
</dbReference>
<feature type="region of interest" description="Disordered" evidence="13">
    <location>
        <begin position="630"/>
        <end position="652"/>
    </location>
</feature>
<evidence type="ECO:0000256" key="12">
    <source>
        <dbReference type="SAM" id="Coils"/>
    </source>
</evidence>
<evidence type="ECO:0000256" key="4">
    <source>
        <dbReference type="ARBA" id="ARBA00022454"/>
    </source>
</evidence>
<dbReference type="GO" id="GO:0030915">
    <property type="term" value="C:Smc5-Smc6 complex"/>
    <property type="evidence" value="ECO:0007669"/>
    <property type="project" value="TreeGrafter"/>
</dbReference>
<keyword evidence="16" id="KW-1185">Reference proteome</keyword>
<keyword evidence="4" id="KW-0158">Chromosome</keyword>
<evidence type="ECO:0000259" key="14">
    <source>
        <dbReference type="Pfam" id="PF02463"/>
    </source>
</evidence>
<evidence type="ECO:0000256" key="11">
    <source>
        <dbReference type="ARBA" id="ARBA00023242"/>
    </source>
</evidence>
<sequence length="1176" mass="134727">MVPLPGKRHRPPTEVDDEEDYDFDSEGPSNRRDSRKRQRLSAASDIYEDGDDTTHSDLHQNDIDDLLENGFDSAYFAGMEVDPETGDYNVDDLLGNEAARMAGLTRIVQKRFGRDRTNHAAENAIIEEVKCINFMCHAHLTVSLGPLINFIIGHNGSGKSAVLTALTLCLGGKATSTNRGGSLKSFIKEGEEAAILAVKIKNQGSSAFKPELYGRSIIVERHFNKNGASGFKIKNAKEKVVSTKKMDLEDIIDAFQLQMDNPMNVLSQDMARQFLNHSTPSDKYKFFIEGTQIASLGRDYRILEEILNDIEAKKSIKVGDIEHLRKKKEEAEEKLRAASRQHQMRAQAALTERQYAWKQVEIEEAKVAHADREIARTRADVEQKNAQVEEASNSFDQAAIDFQESERKIQEYEEAREPIAQRLEDAQRAFNQGKEELQIVLAQQRQIRSAIQGDNAIVNRIEKEIQEERRRQEGENGGEHAQMLQEWDEAKQKIEEKKAVFDEVRSDVPNLENQRATAQAQLDEYKATIEAKRNDVRQQEQHIQELRQNQGKWMTGFDQNLPALMRAIDGESRFHAKPVGPVGRYVRLLKPEWSGILEKSAGTQLNAFVVTSKHDEGVLRELMRRTSYPRDGRNTTPVLIGNPRPLDTSGNEPEPHLLTWMRALKFENDLVRNQLIINNMIDQTVLIEDADEAFKFAYGNGYGGNQARPHNVKQVFTMSKDKRDGLRYGWASSGAGQQSPVIALKGRHPRMQSETETQVNVANAELRQYKLDLQQAENEWRQKQEALMRAKQALERNKREFRDARYEHQCAQEEEERLRDLLEQQQPRAGRLEELERQLQEAKDSKQTNTDMYVDAQAERDRIDADQRQRREQQTAIQNELTEANTKLTKAQVRLNRWEERRQAALYEKNQAFEARDLAQEQLADFQQQRDQLLRDIEDITQQAQQIGERPRIPDGETVDTLQRKYEKLQQELQAAEHRLGGSEDDLKQARWKALAEWKTATMEVNNMERAQNTLKKALSSRKVRLVLFKRTIADRSRITFTYLLTKRKFRGDLRIDQKAKELDLSVEPDITKSDASGRQTKTLSGGEKSFSTVCLLLALWDAMGAPTRCLDEFDVFMDSVNRDISMKMIIEACRTSVSRQFIFITPQAMGNVSLGQDVKIIKMSDPERGQTTLSF</sequence>
<evidence type="ECO:0000256" key="10">
    <source>
        <dbReference type="ARBA" id="ARBA00023204"/>
    </source>
</evidence>
<feature type="coiled-coil region" evidence="12">
    <location>
        <begin position="293"/>
        <end position="549"/>
    </location>
</feature>
<keyword evidence="7" id="KW-0067">ATP-binding</keyword>
<evidence type="ECO:0000313" key="15">
    <source>
        <dbReference type="EMBL" id="KAF4305334.1"/>
    </source>
</evidence>
<dbReference type="GO" id="GO:0005524">
    <property type="term" value="F:ATP binding"/>
    <property type="evidence" value="ECO:0007669"/>
    <property type="project" value="UniProtKB-KW"/>
</dbReference>
<dbReference type="InterPro" id="IPR003395">
    <property type="entry name" value="RecF/RecN/SMC_N"/>
</dbReference>
<keyword evidence="8 12" id="KW-0175">Coiled coil</keyword>
<feature type="compositionally biased region" description="Basic residues" evidence="13">
    <location>
        <begin position="1"/>
        <end position="10"/>
    </location>
</feature>
<evidence type="ECO:0000256" key="7">
    <source>
        <dbReference type="ARBA" id="ARBA00022840"/>
    </source>
</evidence>
<dbReference type="GO" id="GO:0000724">
    <property type="term" value="P:double-strand break repair via homologous recombination"/>
    <property type="evidence" value="ECO:0007669"/>
    <property type="project" value="TreeGrafter"/>
</dbReference>
<comment type="similarity">
    <text evidence="3">Belongs to the SMC family. SMC6 subfamily.</text>
</comment>
<comment type="subcellular location">
    <subcellularLocation>
        <location evidence="2">Chromosome</location>
    </subcellularLocation>
    <subcellularLocation>
        <location evidence="1">Nucleus</location>
    </subcellularLocation>
</comment>
<gene>
    <name evidence="15" type="ORF">GTA08_BOTSDO06517</name>
</gene>
<dbReference type="Proteomes" id="UP000572817">
    <property type="component" value="Unassembled WGS sequence"/>
</dbReference>
<proteinExistence type="inferred from homology"/>
<feature type="coiled-coil region" evidence="12">
    <location>
        <begin position="759"/>
        <end position="852"/>
    </location>
</feature>
<evidence type="ECO:0000313" key="16">
    <source>
        <dbReference type="Proteomes" id="UP000572817"/>
    </source>
</evidence>
<keyword evidence="11" id="KW-0539">Nucleus</keyword>
<evidence type="ECO:0000256" key="3">
    <source>
        <dbReference type="ARBA" id="ARBA00006793"/>
    </source>
</evidence>
<evidence type="ECO:0000256" key="9">
    <source>
        <dbReference type="ARBA" id="ARBA00023172"/>
    </source>
</evidence>
<keyword evidence="6" id="KW-0227">DNA damage</keyword>
<feature type="coiled-coil region" evidence="12">
    <location>
        <begin position="881"/>
        <end position="986"/>
    </location>
</feature>
<dbReference type="SUPFAM" id="SSF52540">
    <property type="entry name" value="P-loop containing nucleoside triphosphate hydrolases"/>
    <property type="match status" value="1"/>
</dbReference>
<dbReference type="GO" id="GO:0035861">
    <property type="term" value="C:site of double-strand break"/>
    <property type="evidence" value="ECO:0007669"/>
    <property type="project" value="TreeGrafter"/>
</dbReference>
<evidence type="ECO:0000256" key="1">
    <source>
        <dbReference type="ARBA" id="ARBA00004123"/>
    </source>
</evidence>
<organism evidence="15 16">
    <name type="scientific">Botryosphaeria dothidea</name>
    <dbReference type="NCBI Taxonomy" id="55169"/>
    <lineage>
        <taxon>Eukaryota</taxon>
        <taxon>Fungi</taxon>
        <taxon>Dikarya</taxon>
        <taxon>Ascomycota</taxon>
        <taxon>Pezizomycotina</taxon>
        <taxon>Dothideomycetes</taxon>
        <taxon>Dothideomycetes incertae sedis</taxon>
        <taxon>Botryosphaeriales</taxon>
        <taxon>Botryosphaeriaceae</taxon>
        <taxon>Botryosphaeria</taxon>
    </lineage>
</organism>
<feature type="compositionally biased region" description="Acidic residues" evidence="13">
    <location>
        <begin position="14"/>
        <end position="25"/>
    </location>
</feature>